<evidence type="ECO:0000313" key="1">
    <source>
        <dbReference type="EMBL" id="MBB2499773.1"/>
    </source>
</evidence>
<dbReference type="AlphaFoldDB" id="A0A2N3WTS5"/>
<dbReference type="Proteomes" id="UP000550260">
    <property type="component" value="Unassembled WGS sequence"/>
</dbReference>
<evidence type="ECO:0000313" key="3">
    <source>
        <dbReference type="Proteomes" id="UP000233750"/>
    </source>
</evidence>
<proteinExistence type="predicted"/>
<evidence type="ECO:0000313" key="2">
    <source>
        <dbReference type="EMBL" id="PKV97245.1"/>
    </source>
</evidence>
<protein>
    <submittedName>
        <fullName evidence="2">Uncharacterized protein</fullName>
    </submittedName>
</protein>
<reference evidence="2 3" key="1">
    <citation type="submission" date="2017-12" db="EMBL/GenBank/DDBJ databases">
        <title>Sequencing the genomes of 1000 Actinobacteria strains.</title>
        <authorList>
            <person name="Klenk H.-P."/>
        </authorList>
    </citation>
    <scope>NUCLEOTIDE SEQUENCE [LARGE SCALE GENOMIC DNA]</scope>
    <source>
        <strain evidence="2 3">DSM 45165</strain>
    </source>
</reference>
<dbReference type="OrthoDB" id="9011083at2"/>
<name>A0A2N3WTS5_9PSEU</name>
<evidence type="ECO:0000313" key="4">
    <source>
        <dbReference type="Proteomes" id="UP000550260"/>
    </source>
</evidence>
<dbReference type="RefSeq" id="WP_101439995.1">
    <property type="nucleotide sequence ID" value="NZ_JACJHR010000013.1"/>
</dbReference>
<accession>A0A2N3WTS5</accession>
<keyword evidence="3" id="KW-1185">Reference proteome</keyword>
<sequence>MAITNPRPAEPTLSVVRETVEGACAQCGEHRLQAYPVLSEAGWFDVVKCAACLTDARRTPGPKLGPIELLADRI</sequence>
<gene>
    <name evidence="2" type="ORF">ATK30_8220</name>
    <name evidence="1" type="ORF">H5411_11640</name>
</gene>
<accession>A0A8E2B4W7</accession>
<dbReference type="Proteomes" id="UP000233750">
    <property type="component" value="Unassembled WGS sequence"/>
</dbReference>
<dbReference type="EMBL" id="PJMY01000003">
    <property type="protein sequence ID" value="PKV97245.1"/>
    <property type="molecule type" value="Genomic_DNA"/>
</dbReference>
<organism evidence="2 3">
    <name type="scientific">Amycolatopsis echigonensis</name>
    <dbReference type="NCBI Taxonomy" id="2576905"/>
    <lineage>
        <taxon>Bacteria</taxon>
        <taxon>Bacillati</taxon>
        <taxon>Actinomycetota</taxon>
        <taxon>Actinomycetes</taxon>
        <taxon>Pseudonocardiales</taxon>
        <taxon>Pseudonocardiaceae</taxon>
        <taxon>Amycolatopsis</taxon>
    </lineage>
</organism>
<dbReference type="EMBL" id="JACJHR010000013">
    <property type="protein sequence ID" value="MBB2499773.1"/>
    <property type="molecule type" value="Genomic_DNA"/>
</dbReference>
<reference evidence="1 4" key="2">
    <citation type="submission" date="2020-08" db="EMBL/GenBank/DDBJ databases">
        <title>Amycolatopsis echigonensis JCM 21831.</title>
        <authorList>
            <person name="Tedsree N."/>
            <person name="Kuncharoen N."/>
            <person name="Likhitwitayawuid K."/>
            <person name="Tanasupawat S."/>
        </authorList>
    </citation>
    <scope>NUCLEOTIDE SEQUENCE [LARGE SCALE GENOMIC DNA]</scope>
    <source>
        <strain evidence="1 4">JCM 21831</strain>
    </source>
</reference>
<comment type="caution">
    <text evidence="2">The sequence shown here is derived from an EMBL/GenBank/DDBJ whole genome shotgun (WGS) entry which is preliminary data.</text>
</comment>